<keyword evidence="6" id="KW-0812">Transmembrane</keyword>
<dbReference type="InterPro" id="IPR029151">
    <property type="entry name" value="Sensor-like_sf"/>
</dbReference>
<dbReference type="CDD" id="cd12912">
    <property type="entry name" value="PDC2_MCP_like"/>
    <property type="match status" value="1"/>
</dbReference>
<keyword evidence="6" id="KW-0472">Membrane</keyword>
<proteinExistence type="inferred from homology"/>
<dbReference type="Pfam" id="PF17201">
    <property type="entry name" value="Cache_3-Cache_2"/>
    <property type="match status" value="1"/>
</dbReference>
<dbReference type="CDD" id="cd11386">
    <property type="entry name" value="MCP_signal"/>
    <property type="match status" value="1"/>
</dbReference>
<dbReference type="InterPro" id="IPR003660">
    <property type="entry name" value="HAMP_dom"/>
</dbReference>
<dbReference type="GO" id="GO:0007165">
    <property type="term" value="P:signal transduction"/>
    <property type="evidence" value="ECO:0007669"/>
    <property type="project" value="UniProtKB-KW"/>
</dbReference>
<organism evidence="9 10">
    <name type="scientific">Ferrimonas aestuarii</name>
    <dbReference type="NCBI Taxonomy" id="2569539"/>
    <lineage>
        <taxon>Bacteria</taxon>
        <taxon>Pseudomonadati</taxon>
        <taxon>Pseudomonadota</taxon>
        <taxon>Gammaproteobacteria</taxon>
        <taxon>Alteromonadales</taxon>
        <taxon>Ferrimonadaceae</taxon>
        <taxon>Ferrimonas</taxon>
    </lineage>
</organism>
<dbReference type="InterPro" id="IPR004089">
    <property type="entry name" value="MCPsignal_dom"/>
</dbReference>
<dbReference type="SMART" id="SM00304">
    <property type="entry name" value="HAMP"/>
    <property type="match status" value="2"/>
</dbReference>
<dbReference type="SUPFAM" id="SSF58104">
    <property type="entry name" value="Methyl-accepting chemotaxis protein (MCP) signaling domain"/>
    <property type="match status" value="1"/>
</dbReference>
<feature type="domain" description="Methyl-accepting transducer" evidence="7">
    <location>
        <begin position="410"/>
        <end position="646"/>
    </location>
</feature>
<keyword evidence="10" id="KW-1185">Reference proteome</keyword>
<feature type="transmembrane region" description="Helical" evidence="6">
    <location>
        <begin position="21"/>
        <end position="45"/>
    </location>
</feature>
<dbReference type="Gene3D" id="3.30.450.20">
    <property type="entry name" value="PAS domain"/>
    <property type="match status" value="1"/>
</dbReference>
<evidence type="ECO:0000256" key="1">
    <source>
        <dbReference type="ARBA" id="ARBA00004370"/>
    </source>
</evidence>
<dbReference type="Pfam" id="PF00015">
    <property type="entry name" value="MCPsignal"/>
    <property type="match status" value="1"/>
</dbReference>
<name>A0A4U1BMV2_9GAMM</name>
<dbReference type="SUPFAM" id="SSF103190">
    <property type="entry name" value="Sensory domain-like"/>
    <property type="match status" value="1"/>
</dbReference>
<gene>
    <name evidence="9" type="ORF">FCL42_11020</name>
</gene>
<evidence type="ECO:0000259" key="7">
    <source>
        <dbReference type="PROSITE" id="PS50111"/>
    </source>
</evidence>
<sequence length="682" mass="74206">MSPPHMRHHQGHNMGFQNWNIGRQLGVSAFILTIFTFLITGYFGYQVAADSITKTLKDTESEMANTLADTLDLQYLSMIGQVRNNADLFDKMFSAEFKLMDRRVNIAGANAPGLRHGRNLVNSSVAQVDRFAKMTGGTATVFVKDGNDFVRISTSLKKADGKRATGTSLGQSHPAYAEIMAGRNYEGYATLFGTRYLTSYRPIRNKAGSIVGILYTGQDVSAMMDSLGEALAKTRIGETGYVSLLRYEDGNILYHPEYSHESYTKFVSDDNVPVYKEALDSRTHYEHNYTINGENWFIMTTPVPQAQWMVALMVPEAEMKKALGPLAQTNIGLSVFGVLLITVLLNLMLNRNLKPLERLSRQIDKIGHGDLTVSLPHADETSKNEVHRITASVAFMSGSLRELIGTLQSSTNQLEQAAAEMQNVAQVNGSGAQQMMQQTDQIAAAVEELTTSVQEVARHATSSAEQTASVDEAAREGDHQVDRVINQMTALGEALNGGDQAIGRVEEGSHAITKVIQVINEIAEQTNLLALNAAIEAARAGEQGRGFAVVADEVRTLAQRTQNSISEITGTIEQLQQRTQDAVGQMHQSRQLGETSSNLSVQAGEALTHISRSVTDLSQNATSIATATEQQGAVAEEIARNINGITELAHESEQTAGQTVGAAEQLTGLAREIRQQLGQFKA</sequence>
<dbReference type="OrthoDB" id="9763018at2"/>
<dbReference type="SMART" id="SM00283">
    <property type="entry name" value="MA"/>
    <property type="match status" value="1"/>
</dbReference>
<reference evidence="9 10" key="1">
    <citation type="submission" date="2019-04" db="EMBL/GenBank/DDBJ databases">
        <authorList>
            <person name="Hwang J.C."/>
        </authorList>
    </citation>
    <scope>NUCLEOTIDE SEQUENCE [LARGE SCALE GENOMIC DNA]</scope>
    <source>
        <strain evidence="9 10">IMCC35002</strain>
    </source>
</reference>
<dbReference type="PANTHER" id="PTHR32089:SF74">
    <property type="entry name" value="METHYL-ACCEPTING CHEMOTAXIS PROTEIN AER"/>
    <property type="match status" value="1"/>
</dbReference>
<dbReference type="PROSITE" id="PS50111">
    <property type="entry name" value="CHEMOTAXIS_TRANSDUC_2"/>
    <property type="match status" value="1"/>
</dbReference>
<feature type="coiled-coil region" evidence="5">
    <location>
        <begin position="400"/>
        <end position="427"/>
    </location>
</feature>
<evidence type="ECO:0000256" key="4">
    <source>
        <dbReference type="PROSITE-ProRule" id="PRU00284"/>
    </source>
</evidence>
<dbReference type="Gene3D" id="1.10.287.950">
    <property type="entry name" value="Methyl-accepting chemotaxis protein"/>
    <property type="match status" value="1"/>
</dbReference>
<dbReference type="EMBL" id="SWCJ01000007">
    <property type="protein sequence ID" value="TKB54677.1"/>
    <property type="molecule type" value="Genomic_DNA"/>
</dbReference>
<keyword evidence="5" id="KW-0175">Coiled coil</keyword>
<evidence type="ECO:0000313" key="9">
    <source>
        <dbReference type="EMBL" id="TKB54677.1"/>
    </source>
</evidence>
<dbReference type="AlphaFoldDB" id="A0A4U1BMV2"/>
<comment type="caution">
    <text evidence="9">The sequence shown here is derived from an EMBL/GenBank/DDBJ whole genome shotgun (WGS) entry which is preliminary data.</text>
</comment>
<dbReference type="Proteomes" id="UP000305675">
    <property type="component" value="Unassembled WGS sequence"/>
</dbReference>
<protein>
    <submittedName>
        <fullName evidence="9">Methyl-accepting chemotaxis protein</fullName>
    </submittedName>
</protein>
<dbReference type="Pfam" id="PF00672">
    <property type="entry name" value="HAMP"/>
    <property type="match status" value="1"/>
</dbReference>
<dbReference type="GO" id="GO:0006935">
    <property type="term" value="P:chemotaxis"/>
    <property type="evidence" value="ECO:0007669"/>
    <property type="project" value="UniProtKB-ARBA"/>
</dbReference>
<dbReference type="PANTHER" id="PTHR32089">
    <property type="entry name" value="METHYL-ACCEPTING CHEMOTAXIS PROTEIN MCPB"/>
    <property type="match status" value="1"/>
</dbReference>
<dbReference type="FunFam" id="1.10.287.950:FF:000001">
    <property type="entry name" value="Methyl-accepting chemotaxis sensory transducer"/>
    <property type="match status" value="1"/>
</dbReference>
<dbReference type="PROSITE" id="PS50885">
    <property type="entry name" value="HAMP"/>
    <property type="match status" value="1"/>
</dbReference>
<evidence type="ECO:0000256" key="5">
    <source>
        <dbReference type="SAM" id="Coils"/>
    </source>
</evidence>
<dbReference type="GO" id="GO:0016020">
    <property type="term" value="C:membrane"/>
    <property type="evidence" value="ECO:0007669"/>
    <property type="project" value="UniProtKB-SubCell"/>
</dbReference>
<evidence type="ECO:0000256" key="6">
    <source>
        <dbReference type="SAM" id="Phobius"/>
    </source>
</evidence>
<accession>A0A4U1BMV2</accession>
<feature type="domain" description="HAMP" evidence="8">
    <location>
        <begin position="350"/>
        <end position="405"/>
    </location>
</feature>
<evidence type="ECO:0000313" key="10">
    <source>
        <dbReference type="Proteomes" id="UP000305675"/>
    </source>
</evidence>
<dbReference type="CDD" id="cd06225">
    <property type="entry name" value="HAMP"/>
    <property type="match status" value="1"/>
</dbReference>
<keyword evidence="2 4" id="KW-0807">Transducer</keyword>
<evidence type="ECO:0000259" key="8">
    <source>
        <dbReference type="PROSITE" id="PS50885"/>
    </source>
</evidence>
<keyword evidence="6" id="KW-1133">Transmembrane helix</keyword>
<comment type="subcellular location">
    <subcellularLocation>
        <location evidence="1">Membrane</location>
    </subcellularLocation>
</comment>
<comment type="similarity">
    <text evidence="3">Belongs to the methyl-accepting chemotaxis (MCP) protein family.</text>
</comment>
<evidence type="ECO:0000256" key="3">
    <source>
        <dbReference type="ARBA" id="ARBA00029447"/>
    </source>
</evidence>
<evidence type="ECO:0000256" key="2">
    <source>
        <dbReference type="ARBA" id="ARBA00023224"/>
    </source>
</evidence>
<dbReference type="InterPro" id="IPR033462">
    <property type="entry name" value="Cache_3-Cache_2"/>
</dbReference>